<accession>A0A645F8B1</accession>
<proteinExistence type="predicted"/>
<organism evidence="1">
    <name type="scientific">bioreactor metagenome</name>
    <dbReference type="NCBI Taxonomy" id="1076179"/>
    <lineage>
        <taxon>unclassified sequences</taxon>
        <taxon>metagenomes</taxon>
        <taxon>ecological metagenomes</taxon>
    </lineage>
</organism>
<dbReference type="EMBL" id="VSSQ01056283">
    <property type="protein sequence ID" value="MPN10140.1"/>
    <property type="molecule type" value="Genomic_DNA"/>
</dbReference>
<sequence>MMEIPKTYATGYVKPKVTSLFYDYLVYSFAFPEYYENVPKCLLDIQDSSIGGDSYTGMRESNIVLSPNSLTHLIASDLEDSLIIPVPIFDVSEKNFERFSSPAKKMREPIHFVINHIPSIIENNLSWDQVLDIRQDKNSIKKLRRLRNWMYGLEGKEDHQIVDVLDLALDDYKYALKKHGVLTSSGAITTILSAGSTLVATLNGDQNKMLAAGLTITGGVIAYTVKQTIDLMDQKRAPIAFLYDIMK</sequence>
<gene>
    <name evidence="1" type="ORF">SDC9_157435</name>
</gene>
<protein>
    <submittedName>
        <fullName evidence="1">Uncharacterized protein</fullName>
    </submittedName>
</protein>
<reference evidence="1" key="1">
    <citation type="submission" date="2019-08" db="EMBL/GenBank/DDBJ databases">
        <authorList>
            <person name="Kucharzyk K."/>
            <person name="Murdoch R.W."/>
            <person name="Higgins S."/>
            <person name="Loffler F."/>
        </authorList>
    </citation>
    <scope>NUCLEOTIDE SEQUENCE</scope>
</reference>
<evidence type="ECO:0000313" key="1">
    <source>
        <dbReference type="EMBL" id="MPN10140.1"/>
    </source>
</evidence>
<dbReference type="AlphaFoldDB" id="A0A645F8B1"/>
<comment type="caution">
    <text evidence="1">The sequence shown here is derived from an EMBL/GenBank/DDBJ whole genome shotgun (WGS) entry which is preliminary data.</text>
</comment>
<name>A0A645F8B1_9ZZZZ</name>